<proteinExistence type="inferred from homology"/>
<sequence length="435" mass="45124">MLTYLTAAADGYTALATGFNTAFPQTPDAVVAVSTPEEVVEAIAYARDLGLPVRVIATGHGTHGPVDHGLLINVAGLSSVVVDPVARTATIGGGTRWAQVVAAAAEHGLAPITGSSTNVGVVGFITGGGLGPLARSHGFASDWVRGFTLATAAGEVLTVTADENADLFWALRGGKDGFGVVIDVTIELVPLDSLYAGALIFAEEHIEQVLRGWAAWTLDARADVTTSVVVIGFPPFEQVPEPFRGRRLLMLRFAYPGDIATGEQLAAPLRALAPIYIDGLRPLPIADVALIHNDPSDPGPGWGLGGMLTSVQGGLVDTVLSFVGPGSSSPFLALELRHVGAQTRVDVPEGSAVGGRNSDYTFHIIGAPDPSLFESVLPGAGAGFTAAVAEWLSPETTVNFANVHTIDRAWPAETRARLDSIRAAVDPTGMFPFDA</sequence>
<dbReference type="InterPro" id="IPR016167">
    <property type="entry name" value="FAD-bd_PCMH_sub1"/>
</dbReference>
<evidence type="ECO:0000256" key="4">
    <source>
        <dbReference type="ARBA" id="ARBA00022827"/>
    </source>
</evidence>
<dbReference type="RefSeq" id="WP_305001033.1">
    <property type="nucleotide sequence ID" value="NZ_JAUQUB010000001.1"/>
</dbReference>
<dbReference type="PROSITE" id="PS51387">
    <property type="entry name" value="FAD_PCMH"/>
    <property type="match status" value="1"/>
</dbReference>
<dbReference type="Gene3D" id="3.30.465.10">
    <property type="match status" value="1"/>
</dbReference>
<evidence type="ECO:0000313" key="8">
    <source>
        <dbReference type="Proteomes" id="UP001241072"/>
    </source>
</evidence>
<dbReference type="PANTHER" id="PTHR42973">
    <property type="entry name" value="BINDING OXIDOREDUCTASE, PUTATIVE (AFU_ORTHOLOGUE AFUA_1G17690)-RELATED"/>
    <property type="match status" value="1"/>
</dbReference>
<evidence type="ECO:0000256" key="3">
    <source>
        <dbReference type="ARBA" id="ARBA00022630"/>
    </source>
</evidence>
<dbReference type="SUPFAM" id="SSF56176">
    <property type="entry name" value="FAD-binding/transporter-associated domain-like"/>
    <property type="match status" value="1"/>
</dbReference>
<evidence type="ECO:0000259" key="6">
    <source>
        <dbReference type="PROSITE" id="PS51387"/>
    </source>
</evidence>
<dbReference type="InterPro" id="IPR050416">
    <property type="entry name" value="FAD-linked_Oxidoreductase"/>
</dbReference>
<evidence type="ECO:0000256" key="2">
    <source>
        <dbReference type="ARBA" id="ARBA00005466"/>
    </source>
</evidence>
<organism evidence="7 8">
    <name type="scientific">Antiquaquibacter soli</name>
    <dbReference type="NCBI Taxonomy" id="3064523"/>
    <lineage>
        <taxon>Bacteria</taxon>
        <taxon>Bacillati</taxon>
        <taxon>Actinomycetota</taxon>
        <taxon>Actinomycetes</taxon>
        <taxon>Micrococcales</taxon>
        <taxon>Microbacteriaceae</taxon>
        <taxon>Antiquaquibacter</taxon>
    </lineage>
</organism>
<reference evidence="7 8" key="1">
    <citation type="submission" date="2023-07" db="EMBL/GenBank/DDBJ databases">
        <title>Protaetiibacter sp. nov WY-16 isolated from soil.</title>
        <authorList>
            <person name="Liu B."/>
            <person name="Wan Y."/>
        </authorList>
    </citation>
    <scope>NUCLEOTIDE SEQUENCE [LARGE SCALE GENOMIC DNA]</scope>
    <source>
        <strain evidence="7 8">WY-16</strain>
    </source>
</reference>
<dbReference type="InterPro" id="IPR006094">
    <property type="entry name" value="Oxid_FAD_bind_N"/>
</dbReference>
<accession>A0ABT9BLF9</accession>
<dbReference type="Proteomes" id="UP001241072">
    <property type="component" value="Unassembled WGS sequence"/>
</dbReference>
<dbReference type="Gene3D" id="3.40.462.20">
    <property type="match status" value="1"/>
</dbReference>
<dbReference type="InterPro" id="IPR036318">
    <property type="entry name" value="FAD-bd_PCMH-like_sf"/>
</dbReference>
<keyword evidence="3" id="KW-0285">Flavoprotein</keyword>
<dbReference type="PANTHER" id="PTHR42973:SF39">
    <property type="entry name" value="FAD-BINDING PCMH-TYPE DOMAIN-CONTAINING PROTEIN"/>
    <property type="match status" value="1"/>
</dbReference>
<keyword evidence="4" id="KW-0274">FAD</keyword>
<name>A0ABT9BLF9_9MICO</name>
<gene>
    <name evidence="7" type="ORF">Q5716_00005</name>
</gene>
<protein>
    <submittedName>
        <fullName evidence="7">FAD-binding oxidoreductase</fullName>
    </submittedName>
</protein>
<keyword evidence="8" id="KW-1185">Reference proteome</keyword>
<dbReference type="EMBL" id="JAUQUB010000001">
    <property type="protein sequence ID" value="MDO7880601.1"/>
    <property type="molecule type" value="Genomic_DNA"/>
</dbReference>
<evidence type="ECO:0000313" key="7">
    <source>
        <dbReference type="EMBL" id="MDO7880601.1"/>
    </source>
</evidence>
<comment type="similarity">
    <text evidence="2">Belongs to the oxygen-dependent FAD-linked oxidoreductase family.</text>
</comment>
<comment type="caution">
    <text evidence="7">The sequence shown here is derived from an EMBL/GenBank/DDBJ whole genome shotgun (WGS) entry which is preliminary data.</text>
</comment>
<evidence type="ECO:0000256" key="5">
    <source>
        <dbReference type="ARBA" id="ARBA00023002"/>
    </source>
</evidence>
<dbReference type="InterPro" id="IPR006093">
    <property type="entry name" value="Oxy_OxRdtase_FAD_BS"/>
</dbReference>
<dbReference type="Pfam" id="PF01565">
    <property type="entry name" value="FAD_binding_4"/>
    <property type="match status" value="1"/>
</dbReference>
<dbReference type="Gene3D" id="3.30.43.10">
    <property type="entry name" value="Uridine Diphospho-n-acetylenolpyruvylglucosamine Reductase, domain 2"/>
    <property type="match status" value="1"/>
</dbReference>
<keyword evidence="5" id="KW-0560">Oxidoreductase</keyword>
<comment type="cofactor">
    <cofactor evidence="1">
        <name>FAD</name>
        <dbReference type="ChEBI" id="CHEBI:57692"/>
    </cofactor>
</comment>
<dbReference type="InterPro" id="IPR016166">
    <property type="entry name" value="FAD-bd_PCMH"/>
</dbReference>
<feature type="domain" description="FAD-binding PCMH-type" evidence="6">
    <location>
        <begin position="23"/>
        <end position="191"/>
    </location>
</feature>
<dbReference type="InterPro" id="IPR016169">
    <property type="entry name" value="FAD-bd_PCMH_sub2"/>
</dbReference>
<evidence type="ECO:0000256" key="1">
    <source>
        <dbReference type="ARBA" id="ARBA00001974"/>
    </source>
</evidence>
<dbReference type="PROSITE" id="PS00862">
    <property type="entry name" value="OX2_COVAL_FAD"/>
    <property type="match status" value="1"/>
</dbReference>